<reference evidence="3 5" key="2">
    <citation type="submission" date="2018-03" db="EMBL/GenBank/DDBJ databases">
        <title>Genomic Encyclopedia of Archaeal and Bacterial Type Strains, Phase II (KMG-II): from individual species to whole genera.</title>
        <authorList>
            <person name="Goeker M."/>
        </authorList>
    </citation>
    <scope>NUCLEOTIDE SEQUENCE [LARGE SCALE GENOMIC DNA]</scope>
    <source>
        <strain evidence="3 5">DSM 22727</strain>
    </source>
</reference>
<dbReference type="InterPro" id="IPR025979">
    <property type="entry name" value="ChrR-like_cupin_dom"/>
</dbReference>
<reference evidence="2 4" key="1">
    <citation type="journal article" date="2014" name="Genome Announc.">
        <title>Draft Genome Sequences of Marine Flavobacterium Nonlabens Strains NR17, NR24, NR27, NR32, NR33, and Ara13.</title>
        <authorList>
            <person name="Nakanishi M."/>
            <person name="Meirelles P."/>
            <person name="Suzuki R."/>
            <person name="Takatani N."/>
            <person name="Mino S."/>
            <person name="Suda W."/>
            <person name="Oshima K."/>
            <person name="Hattori M."/>
            <person name="Ohkuma M."/>
            <person name="Hosokawa M."/>
            <person name="Miyashita K."/>
            <person name="Thompson F.L."/>
            <person name="Niwa A."/>
            <person name="Sawabe T."/>
            <person name="Sawabe T."/>
        </authorList>
    </citation>
    <scope>NUCLEOTIDE SEQUENCE [LARGE SCALE GENOMIC DNA]</scope>
    <source>
        <strain evidence="2">JCM 19275</strain>
        <strain evidence="4">JCM19275</strain>
    </source>
</reference>
<accession>A0A090WEG2</accession>
<name>A0A090WEG2_NONUL</name>
<organism evidence="2 4">
    <name type="scientific">Nonlabens ulvanivorans</name>
    <name type="common">Persicivirga ulvanivorans</name>
    <dbReference type="NCBI Taxonomy" id="906888"/>
    <lineage>
        <taxon>Bacteria</taxon>
        <taxon>Pseudomonadati</taxon>
        <taxon>Bacteroidota</taxon>
        <taxon>Flavobacteriia</taxon>
        <taxon>Flavobacteriales</taxon>
        <taxon>Flavobacteriaceae</taxon>
        <taxon>Nonlabens</taxon>
    </lineage>
</organism>
<dbReference type="Gene3D" id="2.60.120.10">
    <property type="entry name" value="Jelly Rolls"/>
    <property type="match status" value="1"/>
</dbReference>
<dbReference type="InterPro" id="IPR014710">
    <property type="entry name" value="RmlC-like_jellyroll"/>
</dbReference>
<dbReference type="InterPro" id="IPR052535">
    <property type="entry name" value="Bacilysin_H2HPP_isomerase"/>
</dbReference>
<dbReference type="Proteomes" id="UP000239997">
    <property type="component" value="Unassembled WGS sequence"/>
</dbReference>
<dbReference type="InterPro" id="IPR025499">
    <property type="entry name" value="KdgF"/>
</dbReference>
<sequence length="126" mass="14155">MMKRFSEKYILTDQMEWENLGGGVSRKFLGYDNQIMMVQVKFEKGAEGAPHQHFHTQTTYVAAGKFEFEIDGVKQIVSAGDGVYMEPNLMHSAVCLEEGMLIDVFAPVREDFLDGSGVSYFGDKEA</sequence>
<dbReference type="EMBL" id="PVNA01000005">
    <property type="protein sequence ID" value="PRX12861.1"/>
    <property type="molecule type" value="Genomic_DNA"/>
</dbReference>
<evidence type="ECO:0000313" key="3">
    <source>
        <dbReference type="EMBL" id="PRX12861.1"/>
    </source>
</evidence>
<protein>
    <submittedName>
        <fullName evidence="3">Cupin domain-containing protein</fullName>
    </submittedName>
    <submittedName>
        <fullName evidence="2">Pectin degradation protein KdgF</fullName>
    </submittedName>
</protein>
<dbReference type="EMBL" id="BBNT01000005">
    <property type="protein sequence ID" value="GAL75400.1"/>
    <property type="molecule type" value="Genomic_DNA"/>
</dbReference>
<evidence type="ECO:0000313" key="4">
    <source>
        <dbReference type="Proteomes" id="UP000029647"/>
    </source>
</evidence>
<comment type="caution">
    <text evidence="2">The sequence shown here is derived from an EMBL/GenBank/DDBJ whole genome shotgun (WGS) entry which is preliminary data.</text>
</comment>
<dbReference type="SUPFAM" id="SSF51182">
    <property type="entry name" value="RmlC-like cupins"/>
    <property type="match status" value="1"/>
</dbReference>
<evidence type="ECO:0000313" key="2">
    <source>
        <dbReference type="EMBL" id="GAL75400.1"/>
    </source>
</evidence>
<feature type="domain" description="ChrR-like cupin" evidence="1">
    <location>
        <begin position="8"/>
        <end position="103"/>
    </location>
</feature>
<evidence type="ECO:0000313" key="5">
    <source>
        <dbReference type="Proteomes" id="UP000239997"/>
    </source>
</evidence>
<dbReference type="InterPro" id="IPR011051">
    <property type="entry name" value="RmlC_Cupin_sf"/>
</dbReference>
<proteinExistence type="predicted"/>
<dbReference type="Pfam" id="PF12973">
    <property type="entry name" value="Cupin_7"/>
    <property type="match status" value="1"/>
</dbReference>
<dbReference type="PIRSF" id="PIRSF029883">
    <property type="entry name" value="KdgF"/>
    <property type="match status" value="1"/>
</dbReference>
<keyword evidence="5" id="KW-1185">Reference proteome</keyword>
<dbReference type="PANTHER" id="PTHR40112:SF1">
    <property type="entry name" value="H2HPP ISOMERASE"/>
    <property type="match status" value="1"/>
</dbReference>
<evidence type="ECO:0000259" key="1">
    <source>
        <dbReference type="Pfam" id="PF12973"/>
    </source>
</evidence>
<gene>
    <name evidence="2" type="ORF">JCM19275_1851</name>
    <name evidence="3" type="ORF">LY02_02515</name>
</gene>
<dbReference type="PANTHER" id="PTHR40112">
    <property type="entry name" value="H2HPP ISOMERASE"/>
    <property type="match status" value="1"/>
</dbReference>
<dbReference type="AlphaFoldDB" id="A0A090WEG2"/>
<dbReference type="Proteomes" id="UP000029647">
    <property type="component" value="Unassembled WGS sequence"/>
</dbReference>
<dbReference type="CDD" id="cd02238">
    <property type="entry name" value="cupin_KdgF"/>
    <property type="match status" value="1"/>
</dbReference>